<dbReference type="Gene3D" id="1.10.10.10">
    <property type="entry name" value="Winged helix-like DNA-binding domain superfamily/Winged helix DNA-binding domain"/>
    <property type="match status" value="1"/>
</dbReference>
<dbReference type="InterPro" id="IPR036388">
    <property type="entry name" value="WH-like_DNA-bd_sf"/>
</dbReference>
<dbReference type="EMBL" id="QHBU01000253">
    <property type="protein sequence ID" value="PZR78619.1"/>
    <property type="molecule type" value="Genomic_DNA"/>
</dbReference>
<evidence type="ECO:0000256" key="2">
    <source>
        <dbReference type="ARBA" id="ARBA00023015"/>
    </source>
</evidence>
<dbReference type="InterPro" id="IPR036390">
    <property type="entry name" value="WH_DNA-bd_sf"/>
</dbReference>
<evidence type="ECO:0008006" key="7">
    <source>
        <dbReference type="Google" id="ProtNLM"/>
    </source>
</evidence>
<proteinExistence type="inferred from homology"/>
<dbReference type="SUPFAM" id="SSF46785">
    <property type="entry name" value="Winged helix' DNA-binding domain"/>
    <property type="match status" value="1"/>
</dbReference>
<evidence type="ECO:0000313" key="6">
    <source>
        <dbReference type="Proteomes" id="UP000248724"/>
    </source>
</evidence>
<evidence type="ECO:0000256" key="3">
    <source>
        <dbReference type="ARBA" id="ARBA00023125"/>
    </source>
</evidence>
<evidence type="ECO:0000313" key="5">
    <source>
        <dbReference type="EMBL" id="PZR78619.1"/>
    </source>
</evidence>
<dbReference type="AlphaFoldDB" id="A0A2W5Z013"/>
<organism evidence="5 6">
    <name type="scientific">Candidatus Aeolococcus gillhamiae</name>
    <dbReference type="NCBI Taxonomy" id="3127015"/>
    <lineage>
        <taxon>Bacteria</taxon>
        <taxon>Bacillati</taxon>
        <taxon>Candidatus Dormiibacterota</taxon>
        <taxon>Candidatus Dormibacteria</taxon>
        <taxon>Candidatus Aeolococcales</taxon>
        <taxon>Candidatus Aeolococcaceae</taxon>
        <taxon>Candidatus Aeolococcus</taxon>
    </lineage>
</organism>
<accession>A0A2W5Z013</accession>
<evidence type="ECO:0000256" key="1">
    <source>
        <dbReference type="ARBA" id="ARBA00011046"/>
    </source>
</evidence>
<keyword evidence="2" id="KW-0805">Transcription regulation</keyword>
<protein>
    <recommendedName>
        <fullName evidence="7">CopY family transcriptional regulator</fullName>
    </recommendedName>
</protein>
<dbReference type="InterPro" id="IPR005650">
    <property type="entry name" value="BlaI_family"/>
</dbReference>
<dbReference type="GO" id="GO:0045892">
    <property type="term" value="P:negative regulation of DNA-templated transcription"/>
    <property type="evidence" value="ECO:0007669"/>
    <property type="project" value="InterPro"/>
</dbReference>
<dbReference type="Pfam" id="PF03965">
    <property type="entry name" value="Penicillinase_R"/>
    <property type="match status" value="1"/>
</dbReference>
<gene>
    <name evidence="5" type="ORF">DLM65_12400</name>
</gene>
<dbReference type="GO" id="GO:0003677">
    <property type="term" value="F:DNA binding"/>
    <property type="evidence" value="ECO:0007669"/>
    <property type="project" value="UniProtKB-KW"/>
</dbReference>
<reference evidence="5 6" key="1">
    <citation type="journal article" date="2017" name="Nature">
        <title>Atmospheric trace gases support primary production in Antarctic desert surface soil.</title>
        <authorList>
            <person name="Ji M."/>
            <person name="Greening C."/>
            <person name="Vanwonterghem I."/>
            <person name="Carere C.R."/>
            <person name="Bay S.K."/>
            <person name="Steen J.A."/>
            <person name="Montgomery K."/>
            <person name="Lines T."/>
            <person name="Beardall J."/>
            <person name="van Dorst J."/>
            <person name="Snape I."/>
            <person name="Stott M.B."/>
            <person name="Hugenholtz P."/>
            <person name="Ferrari B.C."/>
        </authorList>
    </citation>
    <scope>NUCLEOTIDE SEQUENCE [LARGE SCALE GENOMIC DNA]</scope>
    <source>
        <strain evidence="5">RRmetagenome_bin12</strain>
    </source>
</reference>
<evidence type="ECO:0000256" key="4">
    <source>
        <dbReference type="ARBA" id="ARBA00023163"/>
    </source>
</evidence>
<name>A0A2W5Z013_9BACT</name>
<sequence>MTGLRLRHRVARGAPRAVGSATMNQLRRLAMGELEAAVMGVLWDTGHWQTAGEVHDRISPVHPVAYTTVMTILVRLWQKGRLERRRSGRAFSYQPVMTRDEDAARRMGEVLAGLADRSGVLNHFVETLPDHDRAELRRLLSARRRPR</sequence>
<keyword evidence="3" id="KW-0238">DNA-binding</keyword>
<keyword evidence="4" id="KW-0804">Transcription</keyword>
<comment type="caution">
    <text evidence="5">The sequence shown here is derived from an EMBL/GenBank/DDBJ whole genome shotgun (WGS) entry which is preliminary data.</text>
</comment>
<comment type="similarity">
    <text evidence="1">Belongs to the BlaI transcriptional regulatory family.</text>
</comment>
<dbReference type="Proteomes" id="UP000248724">
    <property type="component" value="Unassembled WGS sequence"/>
</dbReference>